<dbReference type="EMBL" id="CM007906">
    <property type="protein sequence ID" value="OTF87864.1"/>
    <property type="molecule type" value="Genomic_DNA"/>
</dbReference>
<dbReference type="SUPFAM" id="SSF50978">
    <property type="entry name" value="WD40 repeat-like"/>
    <property type="match status" value="1"/>
</dbReference>
<dbReference type="InParanoid" id="A0A251RVH1"/>
<dbReference type="Proteomes" id="UP000215914">
    <property type="component" value="Chromosome 17"/>
</dbReference>
<name>A0A251RVH1_HELAN</name>
<protein>
    <submittedName>
        <fullName evidence="1">Putative WD40/YVTN repeat-like-containing domain-containing protein</fullName>
    </submittedName>
</protein>
<dbReference type="Gene3D" id="2.130.10.10">
    <property type="entry name" value="YVTN repeat-like/Quinoprotein amine dehydrogenase"/>
    <property type="match status" value="1"/>
</dbReference>
<dbReference type="InterPro" id="IPR015943">
    <property type="entry name" value="WD40/YVTN_repeat-like_dom_sf"/>
</dbReference>
<proteinExistence type="predicted"/>
<accession>A0A251RVH1</accession>
<sequence length="76" mass="8804">MSQIWSSRDFKPVKVLSGHEVKVTSVDVAAAVWCYRFCRWVKYCEFATVSHDKTIKLWSSKNAEKDKAMDMGEEDL</sequence>
<gene>
    <name evidence="1" type="ORF">HannXRQ_Chr17g0566661</name>
</gene>
<evidence type="ECO:0000313" key="1">
    <source>
        <dbReference type="EMBL" id="OTF87864.1"/>
    </source>
</evidence>
<evidence type="ECO:0000313" key="2">
    <source>
        <dbReference type="Proteomes" id="UP000215914"/>
    </source>
</evidence>
<organism evidence="1 2">
    <name type="scientific">Helianthus annuus</name>
    <name type="common">Common sunflower</name>
    <dbReference type="NCBI Taxonomy" id="4232"/>
    <lineage>
        <taxon>Eukaryota</taxon>
        <taxon>Viridiplantae</taxon>
        <taxon>Streptophyta</taxon>
        <taxon>Embryophyta</taxon>
        <taxon>Tracheophyta</taxon>
        <taxon>Spermatophyta</taxon>
        <taxon>Magnoliopsida</taxon>
        <taxon>eudicotyledons</taxon>
        <taxon>Gunneridae</taxon>
        <taxon>Pentapetalae</taxon>
        <taxon>asterids</taxon>
        <taxon>campanulids</taxon>
        <taxon>Asterales</taxon>
        <taxon>Asteraceae</taxon>
        <taxon>Asteroideae</taxon>
        <taxon>Heliantheae alliance</taxon>
        <taxon>Heliantheae</taxon>
        <taxon>Helianthus</taxon>
    </lineage>
</organism>
<keyword evidence="2" id="KW-1185">Reference proteome</keyword>
<dbReference type="InterPro" id="IPR036322">
    <property type="entry name" value="WD40_repeat_dom_sf"/>
</dbReference>
<dbReference type="AlphaFoldDB" id="A0A251RVH1"/>
<dbReference type="STRING" id="4232.A0A251RVH1"/>
<reference evidence="2" key="1">
    <citation type="journal article" date="2017" name="Nature">
        <title>The sunflower genome provides insights into oil metabolism, flowering and Asterid evolution.</title>
        <authorList>
            <person name="Badouin H."/>
            <person name="Gouzy J."/>
            <person name="Grassa C.J."/>
            <person name="Murat F."/>
            <person name="Staton S.E."/>
            <person name="Cottret L."/>
            <person name="Lelandais-Briere C."/>
            <person name="Owens G.L."/>
            <person name="Carrere S."/>
            <person name="Mayjonade B."/>
            <person name="Legrand L."/>
            <person name="Gill N."/>
            <person name="Kane N.C."/>
            <person name="Bowers J.E."/>
            <person name="Hubner S."/>
            <person name="Bellec A."/>
            <person name="Berard A."/>
            <person name="Berges H."/>
            <person name="Blanchet N."/>
            <person name="Boniface M.C."/>
            <person name="Brunel D."/>
            <person name="Catrice O."/>
            <person name="Chaidir N."/>
            <person name="Claudel C."/>
            <person name="Donnadieu C."/>
            <person name="Faraut T."/>
            <person name="Fievet G."/>
            <person name="Helmstetter N."/>
            <person name="King M."/>
            <person name="Knapp S.J."/>
            <person name="Lai Z."/>
            <person name="Le Paslier M.C."/>
            <person name="Lippi Y."/>
            <person name="Lorenzon L."/>
            <person name="Mandel J.R."/>
            <person name="Marage G."/>
            <person name="Marchand G."/>
            <person name="Marquand E."/>
            <person name="Bret-Mestries E."/>
            <person name="Morien E."/>
            <person name="Nambeesan S."/>
            <person name="Nguyen T."/>
            <person name="Pegot-Espagnet P."/>
            <person name="Pouilly N."/>
            <person name="Raftis F."/>
            <person name="Sallet E."/>
            <person name="Schiex T."/>
            <person name="Thomas J."/>
            <person name="Vandecasteele C."/>
            <person name="Vares D."/>
            <person name="Vear F."/>
            <person name="Vautrin S."/>
            <person name="Crespi M."/>
            <person name="Mangin B."/>
            <person name="Burke J.M."/>
            <person name="Salse J."/>
            <person name="Munos S."/>
            <person name="Vincourt P."/>
            <person name="Rieseberg L.H."/>
            <person name="Langlade N.B."/>
        </authorList>
    </citation>
    <scope>NUCLEOTIDE SEQUENCE [LARGE SCALE GENOMIC DNA]</scope>
    <source>
        <strain evidence="2">cv. SF193</strain>
    </source>
</reference>